<dbReference type="PROSITE" id="PS50995">
    <property type="entry name" value="HTH_MARR_2"/>
    <property type="match status" value="1"/>
</dbReference>
<keyword evidence="2" id="KW-0238">DNA-binding</keyword>
<evidence type="ECO:0000313" key="5">
    <source>
        <dbReference type="EMBL" id="PTL40112.1"/>
    </source>
</evidence>
<dbReference type="PANTHER" id="PTHR33164:SF56">
    <property type="entry name" value="HTH-TYPE TRANSCRIPTIONAL REGULATOR MHQR"/>
    <property type="match status" value="1"/>
</dbReference>
<dbReference type="SUPFAM" id="SSF46785">
    <property type="entry name" value="Winged helix' DNA-binding domain"/>
    <property type="match status" value="1"/>
</dbReference>
<dbReference type="InterPro" id="IPR000835">
    <property type="entry name" value="HTH_MarR-typ"/>
</dbReference>
<dbReference type="Gene3D" id="1.10.10.10">
    <property type="entry name" value="Winged helix-like DNA-binding domain superfamily/Winged helix DNA-binding domain"/>
    <property type="match status" value="1"/>
</dbReference>
<dbReference type="AlphaFoldDB" id="A0A2T4U9N7"/>
<comment type="caution">
    <text evidence="5">The sequence shown here is derived from an EMBL/GenBank/DDBJ whole genome shotgun (WGS) entry which is preliminary data.</text>
</comment>
<keyword evidence="6" id="KW-1185">Reference proteome</keyword>
<dbReference type="GO" id="GO:0003700">
    <property type="term" value="F:DNA-binding transcription factor activity"/>
    <property type="evidence" value="ECO:0007669"/>
    <property type="project" value="InterPro"/>
</dbReference>
<dbReference type="RefSeq" id="WP_107583289.1">
    <property type="nucleotide sequence ID" value="NZ_PZJJ01000002.1"/>
</dbReference>
<dbReference type="Proteomes" id="UP000240509">
    <property type="component" value="Unassembled WGS sequence"/>
</dbReference>
<dbReference type="EMBL" id="PZJJ01000002">
    <property type="protein sequence ID" value="PTL40112.1"/>
    <property type="molecule type" value="Genomic_DNA"/>
</dbReference>
<dbReference type="InterPro" id="IPR036388">
    <property type="entry name" value="WH-like_DNA-bd_sf"/>
</dbReference>
<dbReference type="GO" id="GO:0003677">
    <property type="term" value="F:DNA binding"/>
    <property type="evidence" value="ECO:0007669"/>
    <property type="project" value="UniProtKB-KW"/>
</dbReference>
<dbReference type="PANTHER" id="PTHR33164">
    <property type="entry name" value="TRANSCRIPTIONAL REGULATOR, MARR FAMILY"/>
    <property type="match status" value="1"/>
</dbReference>
<evidence type="ECO:0000256" key="3">
    <source>
        <dbReference type="ARBA" id="ARBA00023163"/>
    </source>
</evidence>
<protein>
    <submittedName>
        <fullName evidence="5">MarR family transcriptional regulator</fullName>
    </submittedName>
</protein>
<proteinExistence type="predicted"/>
<evidence type="ECO:0000256" key="2">
    <source>
        <dbReference type="ARBA" id="ARBA00023125"/>
    </source>
</evidence>
<gene>
    <name evidence="5" type="ORF">C6Y45_01660</name>
</gene>
<dbReference type="OrthoDB" id="9799747at2"/>
<dbReference type="SMART" id="SM00347">
    <property type="entry name" value="HTH_MARR"/>
    <property type="match status" value="1"/>
</dbReference>
<keyword evidence="3" id="KW-0804">Transcription</keyword>
<evidence type="ECO:0000259" key="4">
    <source>
        <dbReference type="PROSITE" id="PS50995"/>
    </source>
</evidence>
<reference evidence="5 6" key="1">
    <citation type="submission" date="2018-03" db="EMBL/GenBank/DDBJ databases">
        <title>Alkalicoccus saliphilus sp. nov., isolated from a mineral pool.</title>
        <authorList>
            <person name="Zhao B."/>
        </authorList>
    </citation>
    <scope>NUCLEOTIDE SEQUENCE [LARGE SCALE GENOMIC DNA]</scope>
    <source>
        <strain evidence="5 6">6AG</strain>
    </source>
</reference>
<dbReference type="PRINTS" id="PR00598">
    <property type="entry name" value="HTHMARR"/>
</dbReference>
<dbReference type="InterPro" id="IPR039422">
    <property type="entry name" value="MarR/SlyA-like"/>
</dbReference>
<dbReference type="InterPro" id="IPR036390">
    <property type="entry name" value="WH_DNA-bd_sf"/>
</dbReference>
<dbReference type="Pfam" id="PF01047">
    <property type="entry name" value="MarR"/>
    <property type="match status" value="1"/>
</dbReference>
<evidence type="ECO:0000313" key="6">
    <source>
        <dbReference type="Proteomes" id="UP000240509"/>
    </source>
</evidence>
<evidence type="ECO:0000256" key="1">
    <source>
        <dbReference type="ARBA" id="ARBA00023015"/>
    </source>
</evidence>
<sequence>MEPENRNLKAVTVLVKAADAVHGVIKKDAAEHGLNPTEFSVMELLHHRGRHPIQLIGKNVLIASSSITYVIDKLTKKQYVVRTACPDDRRVTYAELTEEGTALMNKIFPEHELSVNEVFSELEEEEVETLIESLKKIGYKAQQR</sequence>
<name>A0A2T4U9N7_9BACI</name>
<keyword evidence="1" id="KW-0805">Transcription regulation</keyword>
<feature type="domain" description="HTH marR-type" evidence="4">
    <location>
        <begin position="7"/>
        <end position="139"/>
    </location>
</feature>
<dbReference type="GO" id="GO:0006950">
    <property type="term" value="P:response to stress"/>
    <property type="evidence" value="ECO:0007669"/>
    <property type="project" value="TreeGrafter"/>
</dbReference>
<accession>A0A2T4U9N7</accession>
<organism evidence="5 6">
    <name type="scientific">Alkalicoccus saliphilus</name>
    <dbReference type="NCBI Taxonomy" id="200989"/>
    <lineage>
        <taxon>Bacteria</taxon>
        <taxon>Bacillati</taxon>
        <taxon>Bacillota</taxon>
        <taxon>Bacilli</taxon>
        <taxon>Bacillales</taxon>
        <taxon>Bacillaceae</taxon>
        <taxon>Alkalicoccus</taxon>
    </lineage>
</organism>